<gene>
    <name evidence="1" type="ORF">AC626_11570</name>
</gene>
<proteinExistence type="predicted"/>
<evidence type="ECO:0000313" key="2">
    <source>
        <dbReference type="Proteomes" id="UP000036850"/>
    </source>
</evidence>
<dbReference type="Proteomes" id="UP000036850">
    <property type="component" value="Unassembled WGS sequence"/>
</dbReference>
<dbReference type="AlphaFoldDB" id="A0A0L0ESG0"/>
<dbReference type="OrthoDB" id="5830125at2"/>
<dbReference type="EMBL" id="LFZX01000078">
    <property type="protein sequence ID" value="KNC67300.1"/>
    <property type="molecule type" value="Genomic_DNA"/>
</dbReference>
<comment type="caution">
    <text evidence="1">The sequence shown here is derived from an EMBL/GenBank/DDBJ whole genome shotgun (WGS) entry which is preliminary data.</text>
</comment>
<protein>
    <submittedName>
        <fullName evidence="1">Uncharacterized protein</fullName>
    </submittedName>
</protein>
<sequence>MSTDNKTTTERLSDVAVRANALCQTVAEQSNNINASLQQAKAEFDDWKSDYTELVNGLQVHKQGNVKRFYFSTMLSNGGYTAAADGPDTEFPYCAAPLDPYYINLLEFDAQNGGGFGATGDYFKCEIMITHRGMFASYNEHLIITGSSFQDCVSGIMEVKNVSRDGHLSVFISEPDSPEREIPLDKAFTGTSIPVFFRKIGQGADSGIARLTLKVDPRFHCGAARSISVSSEYTSFRGRPCVERITHNKPNWEV</sequence>
<dbReference type="PATRIC" id="fig|43658.6.peg.333"/>
<organism evidence="1 2">
    <name type="scientific">Pseudoalteromonas rubra</name>
    <dbReference type="NCBI Taxonomy" id="43658"/>
    <lineage>
        <taxon>Bacteria</taxon>
        <taxon>Pseudomonadati</taxon>
        <taxon>Pseudomonadota</taxon>
        <taxon>Gammaproteobacteria</taxon>
        <taxon>Alteromonadales</taxon>
        <taxon>Pseudoalteromonadaceae</taxon>
        <taxon>Pseudoalteromonas</taxon>
    </lineage>
</organism>
<name>A0A0L0ESG0_9GAMM</name>
<evidence type="ECO:0000313" key="1">
    <source>
        <dbReference type="EMBL" id="KNC67300.1"/>
    </source>
</evidence>
<reference evidence="2" key="1">
    <citation type="submission" date="2015-07" db="EMBL/GenBank/DDBJ databases">
        <title>Draft genome sequence of a Pseudoalteromonas rubra strain, OCN096, isolated from Kaneohe Bay, Oahu, Hawaii.</title>
        <authorList>
            <person name="Beurmann S."/>
            <person name="Ushijima B."/>
            <person name="Belcaid M."/>
            <person name="Callahan S.M."/>
            <person name="Aeby G.S."/>
        </authorList>
    </citation>
    <scope>NUCLEOTIDE SEQUENCE [LARGE SCALE GENOMIC DNA]</scope>
    <source>
        <strain evidence="2">OCN096</strain>
    </source>
</reference>
<accession>A0A0L0ESG0</accession>